<dbReference type="Proteomes" id="UP000663452">
    <property type="component" value="Chromosome"/>
</dbReference>
<feature type="transmembrane region" description="Helical" evidence="5">
    <location>
        <begin position="61"/>
        <end position="82"/>
    </location>
</feature>
<keyword evidence="5" id="KW-0812">Transmembrane</keyword>
<dbReference type="PANTHER" id="PTHR11040:SF211">
    <property type="entry name" value="ZINC TRANSPORTER ZIP11"/>
    <property type="match status" value="1"/>
</dbReference>
<keyword evidence="5" id="KW-0472">Membrane</keyword>
<keyword evidence="5" id="KW-1133">Transmembrane helix</keyword>
<keyword evidence="4" id="KW-0862">Zinc</keyword>
<evidence type="ECO:0000256" key="3">
    <source>
        <dbReference type="ARBA" id="ARBA00022475"/>
    </source>
</evidence>
<feature type="transmembrane region" description="Helical" evidence="5">
    <location>
        <begin position="31"/>
        <end position="49"/>
    </location>
</feature>
<dbReference type="RefSeq" id="WP_206100234.1">
    <property type="nucleotide sequence ID" value="NZ_CP070969.1"/>
</dbReference>
<comment type="similarity">
    <text evidence="2">Belongs to the ZIP transporter (TC 2.A.5) family.</text>
</comment>
<evidence type="ECO:0000313" key="7">
    <source>
        <dbReference type="Proteomes" id="UP000663452"/>
    </source>
</evidence>
<keyword evidence="7" id="KW-1185">Reference proteome</keyword>
<evidence type="ECO:0000256" key="4">
    <source>
        <dbReference type="ARBA" id="ARBA00022833"/>
    </source>
</evidence>
<dbReference type="PANTHER" id="PTHR11040">
    <property type="entry name" value="ZINC/IRON TRANSPORTER"/>
    <property type="match status" value="1"/>
</dbReference>
<feature type="transmembrane region" description="Helical" evidence="5">
    <location>
        <begin position="169"/>
        <end position="189"/>
    </location>
</feature>
<evidence type="ECO:0000256" key="2">
    <source>
        <dbReference type="ARBA" id="ARBA00006939"/>
    </source>
</evidence>
<organism evidence="6 7">
    <name type="scientific">Paenibacillus tianjinensis</name>
    <dbReference type="NCBI Taxonomy" id="2810347"/>
    <lineage>
        <taxon>Bacteria</taxon>
        <taxon>Bacillati</taxon>
        <taxon>Bacillota</taxon>
        <taxon>Bacilli</taxon>
        <taxon>Bacillales</taxon>
        <taxon>Paenibacillaceae</taxon>
        <taxon>Paenibacillus</taxon>
    </lineage>
</organism>
<feature type="transmembrane region" description="Helical" evidence="5">
    <location>
        <begin position="195"/>
        <end position="213"/>
    </location>
</feature>
<protein>
    <submittedName>
        <fullName evidence="6">ZIP family metal transporter</fullName>
    </submittedName>
</protein>
<evidence type="ECO:0000313" key="6">
    <source>
        <dbReference type="EMBL" id="QSF42537.1"/>
    </source>
</evidence>
<comment type="subcellular location">
    <subcellularLocation>
        <location evidence="1">Cell membrane</location>
        <topology evidence="1">Multi-pass membrane protein</topology>
    </subcellularLocation>
</comment>
<accession>A0ABX7L410</accession>
<name>A0ABX7L410_9BACL</name>
<dbReference type="EMBL" id="CP070969">
    <property type="protein sequence ID" value="QSF42537.1"/>
    <property type="molecule type" value="Genomic_DNA"/>
</dbReference>
<proteinExistence type="inferred from homology"/>
<gene>
    <name evidence="6" type="ORF">JRJ22_14480</name>
</gene>
<evidence type="ECO:0000256" key="5">
    <source>
        <dbReference type="SAM" id="Phobius"/>
    </source>
</evidence>
<feature type="transmembrane region" description="Helical" evidence="5">
    <location>
        <begin position="125"/>
        <end position="148"/>
    </location>
</feature>
<feature type="transmembrane region" description="Helical" evidence="5">
    <location>
        <begin position="225"/>
        <end position="243"/>
    </location>
</feature>
<sequence length="246" mass="25094">MLNAVLWGAVSGSAVLIGALMALFLHIRKKLIGFIMAFGTGVLIGAAAYELLDDSANDGGLFPTIIGFIAGALVFTLFDWYISRKGGSGRKRSVRGAGGSKGKGSSGLAIFAGTVLDAIPESIMIGASLISGKGVSLLLVIAIFISNIPEGLSSTAGLKQDGYSKSKVVLLWIGVLVISTLASGTGYAFMDHASGYTTAIIASFAGGGIISMVSSSMMPEAYEDGGPLTGFMAALGMLCSLILDHL</sequence>
<evidence type="ECO:0000256" key="1">
    <source>
        <dbReference type="ARBA" id="ARBA00004651"/>
    </source>
</evidence>
<reference evidence="6 7" key="1">
    <citation type="submission" date="2021-02" db="EMBL/GenBank/DDBJ databases">
        <title>Paenibacillus tianjinensis sp. nov.</title>
        <authorList>
            <person name="Liu H."/>
        </authorList>
    </citation>
    <scope>NUCLEOTIDE SEQUENCE [LARGE SCALE GENOMIC DNA]</scope>
    <source>
        <strain evidence="6 7">TB2019</strain>
    </source>
</reference>
<feature type="transmembrane region" description="Helical" evidence="5">
    <location>
        <begin position="6"/>
        <end position="24"/>
    </location>
</feature>
<keyword evidence="3" id="KW-1003">Cell membrane</keyword>